<keyword evidence="7 17" id="KW-0378">Hydrolase</keyword>
<gene>
    <name evidence="19" type="ORF">HL41_08835</name>
</gene>
<protein>
    <recommendedName>
        <fullName evidence="13">8-oxo-dGTP diphosphatase</fullName>
        <ecNumber evidence="12">3.6.1.55</ecNumber>
    </recommendedName>
    <alternativeName>
        <fullName evidence="16">7,8-dihydro-8-oxoguanine-triphosphatase</fullName>
    </alternativeName>
    <alternativeName>
        <fullName evidence="15">Mutator protein MutT</fullName>
    </alternativeName>
    <alternativeName>
        <fullName evidence="14">dGTP pyrophosphohydrolase</fullName>
    </alternativeName>
</protein>
<keyword evidence="6" id="KW-0227">DNA damage</keyword>
<dbReference type="Pfam" id="PF00293">
    <property type="entry name" value="NUDIX"/>
    <property type="match status" value="1"/>
</dbReference>
<evidence type="ECO:0000313" key="20">
    <source>
        <dbReference type="Proteomes" id="UP000028481"/>
    </source>
</evidence>
<dbReference type="PANTHER" id="PTHR47707:SF1">
    <property type="entry name" value="NUDIX HYDROLASE FAMILY PROTEIN"/>
    <property type="match status" value="1"/>
</dbReference>
<evidence type="ECO:0000256" key="5">
    <source>
        <dbReference type="ARBA" id="ARBA00022723"/>
    </source>
</evidence>
<dbReference type="RefSeq" id="WP_038062659.1">
    <property type="nucleotide sequence ID" value="NZ_CP008796.1"/>
</dbReference>
<feature type="domain" description="Nudix hydrolase" evidence="18">
    <location>
        <begin position="1"/>
        <end position="126"/>
    </location>
</feature>
<evidence type="ECO:0000256" key="15">
    <source>
        <dbReference type="ARBA" id="ARBA00041979"/>
    </source>
</evidence>
<evidence type="ECO:0000256" key="6">
    <source>
        <dbReference type="ARBA" id="ARBA00022763"/>
    </source>
</evidence>
<evidence type="ECO:0000313" key="19">
    <source>
        <dbReference type="EMBL" id="AIH04738.1"/>
    </source>
</evidence>
<dbReference type="OrthoDB" id="9810648at2"/>
<dbReference type="STRING" id="289377.HL41_08835"/>
<dbReference type="eggNOG" id="COG1051">
    <property type="taxonomic scope" value="Bacteria"/>
</dbReference>
<evidence type="ECO:0000259" key="18">
    <source>
        <dbReference type="PROSITE" id="PS51462"/>
    </source>
</evidence>
<evidence type="ECO:0000256" key="17">
    <source>
        <dbReference type="RuleBase" id="RU003476"/>
    </source>
</evidence>
<keyword evidence="4" id="KW-0235">DNA replication</keyword>
<keyword evidence="9" id="KW-0234">DNA repair</keyword>
<evidence type="ECO:0000256" key="1">
    <source>
        <dbReference type="ARBA" id="ARBA00001946"/>
    </source>
</evidence>
<dbReference type="GO" id="GO:0035539">
    <property type="term" value="F:8-oxo-7,8-dihydrodeoxyguanosine triphosphate pyrophosphatase activity"/>
    <property type="evidence" value="ECO:0007669"/>
    <property type="project" value="UniProtKB-EC"/>
</dbReference>
<dbReference type="InterPro" id="IPR047127">
    <property type="entry name" value="MutT-like"/>
</dbReference>
<dbReference type="InterPro" id="IPR015797">
    <property type="entry name" value="NUDIX_hydrolase-like_dom_sf"/>
</dbReference>
<organism evidence="19 20">
    <name type="scientific">Thermodesulfobacterium commune DSM 2178</name>
    <dbReference type="NCBI Taxonomy" id="289377"/>
    <lineage>
        <taxon>Bacteria</taxon>
        <taxon>Pseudomonadati</taxon>
        <taxon>Thermodesulfobacteriota</taxon>
        <taxon>Thermodesulfobacteria</taxon>
        <taxon>Thermodesulfobacteriales</taxon>
        <taxon>Thermodesulfobacteriaceae</taxon>
        <taxon>Thermodesulfobacterium</taxon>
    </lineage>
</organism>
<dbReference type="InterPro" id="IPR020084">
    <property type="entry name" value="NUDIX_hydrolase_CS"/>
</dbReference>
<keyword evidence="20" id="KW-1185">Reference proteome</keyword>
<dbReference type="GO" id="GO:0044716">
    <property type="term" value="F:8-oxo-GDP phosphatase activity"/>
    <property type="evidence" value="ECO:0007669"/>
    <property type="project" value="TreeGrafter"/>
</dbReference>
<evidence type="ECO:0000256" key="13">
    <source>
        <dbReference type="ARBA" id="ARBA00040794"/>
    </source>
</evidence>
<dbReference type="EMBL" id="CP008796">
    <property type="protein sequence ID" value="AIH04738.1"/>
    <property type="molecule type" value="Genomic_DNA"/>
</dbReference>
<dbReference type="AlphaFoldDB" id="A0A075WW62"/>
<evidence type="ECO:0000256" key="8">
    <source>
        <dbReference type="ARBA" id="ARBA00022842"/>
    </source>
</evidence>
<dbReference type="PROSITE" id="PS00893">
    <property type="entry name" value="NUDIX_BOX"/>
    <property type="match status" value="1"/>
</dbReference>
<evidence type="ECO:0000256" key="7">
    <source>
        <dbReference type="ARBA" id="ARBA00022801"/>
    </source>
</evidence>
<dbReference type="KEGG" id="tcm:HL41_08835"/>
<comment type="similarity">
    <text evidence="2 17">Belongs to the Nudix hydrolase family.</text>
</comment>
<evidence type="ECO:0000256" key="14">
    <source>
        <dbReference type="ARBA" id="ARBA00041592"/>
    </source>
</evidence>
<evidence type="ECO:0000256" key="4">
    <source>
        <dbReference type="ARBA" id="ARBA00022705"/>
    </source>
</evidence>
<evidence type="ECO:0000256" key="12">
    <source>
        <dbReference type="ARBA" id="ARBA00038905"/>
    </source>
</evidence>
<dbReference type="GO" id="GO:0044715">
    <property type="term" value="F:8-oxo-dGDP phosphatase activity"/>
    <property type="evidence" value="ECO:0007669"/>
    <property type="project" value="TreeGrafter"/>
</dbReference>
<dbReference type="PaxDb" id="289377-HL41_08835"/>
<dbReference type="GO" id="GO:0006281">
    <property type="term" value="P:DNA repair"/>
    <property type="evidence" value="ECO:0007669"/>
    <property type="project" value="UniProtKB-KW"/>
</dbReference>
<dbReference type="EC" id="3.6.1.55" evidence="12"/>
<evidence type="ECO:0000256" key="11">
    <source>
        <dbReference type="ARBA" id="ARBA00036904"/>
    </source>
</evidence>
<dbReference type="GO" id="GO:0008413">
    <property type="term" value="F:8-oxo-7,8-dihydroguanosine triphosphate pyrophosphatase activity"/>
    <property type="evidence" value="ECO:0007669"/>
    <property type="project" value="TreeGrafter"/>
</dbReference>
<dbReference type="PRINTS" id="PR00502">
    <property type="entry name" value="NUDIXFAMILY"/>
</dbReference>
<evidence type="ECO:0000256" key="16">
    <source>
        <dbReference type="ARBA" id="ARBA00042798"/>
    </source>
</evidence>
<dbReference type="Gene3D" id="3.90.79.10">
    <property type="entry name" value="Nucleoside Triphosphate Pyrophosphohydrolase"/>
    <property type="match status" value="1"/>
</dbReference>
<keyword evidence="3" id="KW-0515">Mutator protein</keyword>
<keyword evidence="5" id="KW-0479">Metal-binding</keyword>
<evidence type="ECO:0000256" key="9">
    <source>
        <dbReference type="ARBA" id="ARBA00023204"/>
    </source>
</evidence>
<sequence length="130" mass="14817">MAVKVVAGFIEKDGKVLVVKRPTDKKRGGLWEFPGGKVEAGESLQEALRRELKEELGIEVRVGEVLEKIRYIYPDEEIELYLLSVAVNRDLDLKESLEVKWVDLQELENLELCPADKVLLSKLTLVKNKK</sequence>
<evidence type="ECO:0000256" key="3">
    <source>
        <dbReference type="ARBA" id="ARBA00022457"/>
    </source>
</evidence>
<dbReference type="InterPro" id="IPR020476">
    <property type="entry name" value="Nudix_hydrolase"/>
</dbReference>
<dbReference type="PANTHER" id="PTHR47707">
    <property type="entry name" value="8-OXO-DGTP DIPHOSPHATASE"/>
    <property type="match status" value="1"/>
</dbReference>
<keyword evidence="8" id="KW-0460">Magnesium</keyword>
<evidence type="ECO:0000256" key="10">
    <source>
        <dbReference type="ARBA" id="ARBA00035861"/>
    </source>
</evidence>
<comment type="cofactor">
    <cofactor evidence="1">
        <name>Mg(2+)</name>
        <dbReference type="ChEBI" id="CHEBI:18420"/>
    </cofactor>
</comment>
<name>A0A075WW62_9BACT</name>
<dbReference type="InterPro" id="IPR000086">
    <property type="entry name" value="NUDIX_hydrolase_dom"/>
</dbReference>
<dbReference type="HOGENOM" id="CLU_037162_19_3_0"/>
<comment type="catalytic activity">
    <reaction evidence="11">
        <text>8-oxo-GTP + H2O = 8-oxo-GMP + diphosphate + H(+)</text>
        <dbReference type="Rhea" id="RHEA:67616"/>
        <dbReference type="ChEBI" id="CHEBI:15377"/>
        <dbReference type="ChEBI" id="CHEBI:15378"/>
        <dbReference type="ChEBI" id="CHEBI:33019"/>
        <dbReference type="ChEBI" id="CHEBI:143553"/>
        <dbReference type="ChEBI" id="CHEBI:145694"/>
    </reaction>
</comment>
<proteinExistence type="inferred from homology"/>
<evidence type="ECO:0000256" key="2">
    <source>
        <dbReference type="ARBA" id="ARBA00005582"/>
    </source>
</evidence>
<dbReference type="PROSITE" id="PS51462">
    <property type="entry name" value="NUDIX"/>
    <property type="match status" value="1"/>
</dbReference>
<dbReference type="CDD" id="cd03425">
    <property type="entry name" value="NUDIX_MutT_NudA_like"/>
    <property type="match status" value="1"/>
</dbReference>
<comment type="catalytic activity">
    <reaction evidence="10">
        <text>8-oxo-dGTP + H2O = 8-oxo-dGMP + diphosphate + H(+)</text>
        <dbReference type="Rhea" id="RHEA:31575"/>
        <dbReference type="ChEBI" id="CHEBI:15377"/>
        <dbReference type="ChEBI" id="CHEBI:15378"/>
        <dbReference type="ChEBI" id="CHEBI:33019"/>
        <dbReference type="ChEBI" id="CHEBI:63224"/>
        <dbReference type="ChEBI" id="CHEBI:77896"/>
        <dbReference type="EC" id="3.6.1.55"/>
    </reaction>
</comment>
<dbReference type="GO" id="GO:0006260">
    <property type="term" value="P:DNA replication"/>
    <property type="evidence" value="ECO:0007669"/>
    <property type="project" value="UniProtKB-KW"/>
</dbReference>
<dbReference type="SUPFAM" id="SSF55811">
    <property type="entry name" value="Nudix"/>
    <property type="match status" value="1"/>
</dbReference>
<dbReference type="Proteomes" id="UP000028481">
    <property type="component" value="Chromosome"/>
</dbReference>
<accession>A0A075WW62</accession>
<reference evidence="19 20" key="1">
    <citation type="journal article" date="2015" name="Genome Announc.">
        <title>Genome Sequence of a Sulfate-Reducing Thermophilic Bacterium, Thermodesulfobacterium commune DSM 2178T (Phylum Thermodesulfobacteria).</title>
        <authorList>
            <person name="Bhatnagar S."/>
            <person name="Badger J.H."/>
            <person name="Madupu R."/>
            <person name="Khouri H.M."/>
            <person name="O'Connor E.M."/>
            <person name="Robb F.T."/>
            <person name="Ward N.L."/>
            <person name="Eisen J.A."/>
        </authorList>
    </citation>
    <scope>NUCLEOTIDE SEQUENCE [LARGE SCALE GENOMIC DNA]</scope>
    <source>
        <strain evidence="19 20">DSM 2178</strain>
    </source>
</reference>
<dbReference type="GO" id="GO:0046872">
    <property type="term" value="F:metal ion binding"/>
    <property type="evidence" value="ECO:0007669"/>
    <property type="project" value="UniProtKB-KW"/>
</dbReference>